<gene>
    <name evidence="4" type="ORF">OIU79_014192</name>
</gene>
<feature type="compositionally biased region" description="Basic and acidic residues" evidence="2">
    <location>
        <begin position="96"/>
        <end position="107"/>
    </location>
</feature>
<feature type="compositionally biased region" description="Low complexity" evidence="2">
    <location>
        <begin position="35"/>
        <end position="51"/>
    </location>
</feature>
<accession>A0A9Q0PQ08</accession>
<dbReference type="EMBL" id="JAPFFK010000018">
    <property type="protein sequence ID" value="KAJ6692394.1"/>
    <property type="molecule type" value="Genomic_DNA"/>
</dbReference>
<dbReference type="InterPro" id="IPR053932">
    <property type="entry name" value="GeBP-like_DBD"/>
</dbReference>
<evidence type="ECO:0000256" key="2">
    <source>
        <dbReference type="SAM" id="MobiDB-lite"/>
    </source>
</evidence>
<organism evidence="4 5">
    <name type="scientific">Salix purpurea</name>
    <name type="common">Purple osier willow</name>
    <dbReference type="NCBI Taxonomy" id="77065"/>
    <lineage>
        <taxon>Eukaryota</taxon>
        <taxon>Viridiplantae</taxon>
        <taxon>Streptophyta</taxon>
        <taxon>Embryophyta</taxon>
        <taxon>Tracheophyta</taxon>
        <taxon>Spermatophyta</taxon>
        <taxon>Magnoliopsida</taxon>
        <taxon>eudicotyledons</taxon>
        <taxon>Gunneridae</taxon>
        <taxon>Pentapetalae</taxon>
        <taxon>rosids</taxon>
        <taxon>fabids</taxon>
        <taxon>Malpighiales</taxon>
        <taxon>Salicaceae</taxon>
        <taxon>Saliceae</taxon>
        <taxon>Salix</taxon>
    </lineage>
</organism>
<comment type="caution">
    <text evidence="4">The sequence shown here is derived from an EMBL/GenBank/DDBJ whole genome shotgun (WGS) entry which is preliminary data.</text>
</comment>
<dbReference type="Proteomes" id="UP001151532">
    <property type="component" value="Chromosome 9"/>
</dbReference>
<name>A0A9Q0PQ08_SALPP</name>
<keyword evidence="5" id="KW-1185">Reference proteome</keyword>
<evidence type="ECO:0000313" key="4">
    <source>
        <dbReference type="EMBL" id="KAJ6692394.1"/>
    </source>
</evidence>
<feature type="domain" description="Glabrous enhancer-binding protein-like DBD" evidence="3">
    <location>
        <begin position="108"/>
        <end position="165"/>
    </location>
</feature>
<dbReference type="Pfam" id="PF04504">
    <property type="entry name" value="GeBP-like_DBD"/>
    <property type="match status" value="1"/>
</dbReference>
<dbReference type="OrthoDB" id="10456336at2759"/>
<sequence>MAPKRAPAVEDPLSASSRRRRNFQCPPKPEPTIRQSLSESGSESESEPGQSVKPITSKPKEETPPKEAAASVAKKSRSKPALAATPEKSTAVKRGNGADRDPKDLKRAKNKNGYDPSKVMAMNAFFDFIKNSLHFDVTMTQLKDKISRLRKKFENHMKGKKRRKQETRGFEDWVGYGCGEEERMDVEMERDSSVKKVLKFDRNASVGTMDDYVVRSGLDLAHGMKRKRWRRSGGSCI</sequence>
<evidence type="ECO:0000256" key="1">
    <source>
        <dbReference type="ARBA" id="ARBA00010820"/>
    </source>
</evidence>
<evidence type="ECO:0000313" key="5">
    <source>
        <dbReference type="Proteomes" id="UP001151532"/>
    </source>
</evidence>
<reference evidence="4" key="1">
    <citation type="submission" date="2022-11" db="EMBL/GenBank/DDBJ databases">
        <authorList>
            <person name="Hyden B.L."/>
            <person name="Feng K."/>
            <person name="Yates T."/>
            <person name="Jawdy S."/>
            <person name="Smart L.B."/>
            <person name="Muchero W."/>
        </authorList>
    </citation>
    <scope>NUCLEOTIDE SEQUENCE</scope>
    <source>
        <tissue evidence="4">Shoot tip</tissue>
    </source>
</reference>
<protein>
    <recommendedName>
        <fullName evidence="3">Glabrous enhancer-binding protein-like DBD domain-containing protein</fullName>
    </recommendedName>
</protein>
<dbReference type="AlphaFoldDB" id="A0A9Q0PQ08"/>
<proteinExistence type="inferred from homology"/>
<comment type="similarity">
    <text evidence="1">Belongs to the GeBP family.</text>
</comment>
<feature type="region of interest" description="Disordered" evidence="2">
    <location>
        <begin position="1"/>
        <end position="116"/>
    </location>
</feature>
<reference evidence="4" key="2">
    <citation type="journal article" date="2023" name="Int. J. Mol. Sci.">
        <title>De Novo Assembly and Annotation of 11 Diverse Shrub Willow (Salix) Genomes Reveals Novel Gene Organization in Sex-Linked Regions.</title>
        <authorList>
            <person name="Hyden B."/>
            <person name="Feng K."/>
            <person name="Yates T.B."/>
            <person name="Jawdy S."/>
            <person name="Cereghino C."/>
            <person name="Smart L.B."/>
            <person name="Muchero W."/>
        </authorList>
    </citation>
    <scope>NUCLEOTIDE SEQUENCE</scope>
    <source>
        <tissue evidence="4">Shoot tip</tissue>
    </source>
</reference>
<evidence type="ECO:0000259" key="3">
    <source>
        <dbReference type="Pfam" id="PF04504"/>
    </source>
</evidence>